<feature type="domain" description="Response regulatory" evidence="3">
    <location>
        <begin position="4"/>
        <end position="119"/>
    </location>
</feature>
<keyword evidence="5" id="KW-1185">Reference proteome</keyword>
<dbReference type="RefSeq" id="WP_119408884.1">
    <property type="nucleotide sequence ID" value="NZ_CP032869.1"/>
</dbReference>
<evidence type="ECO:0000313" key="5">
    <source>
        <dbReference type="Proteomes" id="UP000270046"/>
    </source>
</evidence>
<dbReference type="Pfam" id="PF00072">
    <property type="entry name" value="Response_reg"/>
    <property type="match status" value="1"/>
</dbReference>
<dbReference type="Proteomes" id="UP000270046">
    <property type="component" value="Chromosome"/>
</dbReference>
<gene>
    <name evidence="4" type="ORF">HYN43_007675</name>
</gene>
<accession>A0A494VPU4</accession>
<dbReference type="PANTHER" id="PTHR44591:SF3">
    <property type="entry name" value="RESPONSE REGULATORY DOMAIN-CONTAINING PROTEIN"/>
    <property type="match status" value="1"/>
</dbReference>
<dbReference type="InterPro" id="IPR011006">
    <property type="entry name" value="CheY-like_superfamily"/>
</dbReference>
<dbReference type="Gene3D" id="3.40.50.2300">
    <property type="match status" value="1"/>
</dbReference>
<dbReference type="KEGG" id="muh:HYN43_007675"/>
<proteinExistence type="predicted"/>
<protein>
    <submittedName>
        <fullName evidence="4">Response regulator</fullName>
    </submittedName>
</protein>
<reference evidence="4 5" key="1">
    <citation type="submission" date="2018-10" db="EMBL/GenBank/DDBJ databases">
        <title>Genome sequencing of Mucilaginibacter sp. HYN0043.</title>
        <authorList>
            <person name="Kim M."/>
            <person name="Yi H."/>
        </authorList>
    </citation>
    <scope>NUCLEOTIDE SEQUENCE [LARGE SCALE GENOMIC DNA]</scope>
    <source>
        <strain evidence="4 5">HYN0043</strain>
    </source>
</reference>
<name>A0A494VPU4_9SPHI</name>
<dbReference type="EMBL" id="CP032869">
    <property type="protein sequence ID" value="AYL95180.1"/>
    <property type="molecule type" value="Genomic_DNA"/>
</dbReference>
<evidence type="ECO:0000256" key="2">
    <source>
        <dbReference type="PROSITE-ProRule" id="PRU00169"/>
    </source>
</evidence>
<dbReference type="PANTHER" id="PTHR44591">
    <property type="entry name" value="STRESS RESPONSE REGULATOR PROTEIN 1"/>
    <property type="match status" value="1"/>
</dbReference>
<dbReference type="InterPro" id="IPR050595">
    <property type="entry name" value="Bact_response_regulator"/>
</dbReference>
<evidence type="ECO:0000256" key="1">
    <source>
        <dbReference type="ARBA" id="ARBA00022553"/>
    </source>
</evidence>
<sequence length="120" mass="13335">MGKRILILDDDQDILDVVSYLLTDSGFEVKSLSSGEQVKAVISEFNPDLVLMDVMLADMDGRVICSKLKEDENTHHIPVILISGTHNLSDSLNQKGAPNDFIPKPFDIDVLLNKVKDQLQ</sequence>
<evidence type="ECO:0000259" key="3">
    <source>
        <dbReference type="PROSITE" id="PS50110"/>
    </source>
</evidence>
<dbReference type="OrthoDB" id="677887at2"/>
<organism evidence="4 5">
    <name type="scientific">Mucilaginibacter celer</name>
    <dbReference type="NCBI Taxonomy" id="2305508"/>
    <lineage>
        <taxon>Bacteria</taxon>
        <taxon>Pseudomonadati</taxon>
        <taxon>Bacteroidota</taxon>
        <taxon>Sphingobacteriia</taxon>
        <taxon>Sphingobacteriales</taxon>
        <taxon>Sphingobacteriaceae</taxon>
        <taxon>Mucilaginibacter</taxon>
    </lineage>
</organism>
<dbReference type="AlphaFoldDB" id="A0A494VPU4"/>
<keyword evidence="1 2" id="KW-0597">Phosphoprotein</keyword>
<feature type="modified residue" description="4-aspartylphosphate" evidence="2">
    <location>
        <position position="53"/>
    </location>
</feature>
<dbReference type="SMART" id="SM00448">
    <property type="entry name" value="REC"/>
    <property type="match status" value="1"/>
</dbReference>
<dbReference type="SUPFAM" id="SSF52172">
    <property type="entry name" value="CheY-like"/>
    <property type="match status" value="1"/>
</dbReference>
<evidence type="ECO:0000313" key="4">
    <source>
        <dbReference type="EMBL" id="AYL95180.1"/>
    </source>
</evidence>
<dbReference type="PROSITE" id="PS50110">
    <property type="entry name" value="RESPONSE_REGULATORY"/>
    <property type="match status" value="1"/>
</dbReference>
<dbReference type="InterPro" id="IPR001789">
    <property type="entry name" value="Sig_transdc_resp-reg_receiver"/>
</dbReference>
<dbReference type="GO" id="GO:0000160">
    <property type="term" value="P:phosphorelay signal transduction system"/>
    <property type="evidence" value="ECO:0007669"/>
    <property type="project" value="InterPro"/>
</dbReference>